<evidence type="ECO:0000313" key="3">
    <source>
        <dbReference type="Proteomes" id="UP000269221"/>
    </source>
</evidence>
<organism evidence="2 3">
    <name type="scientific">Hirundo rustica rustica</name>
    <dbReference type="NCBI Taxonomy" id="333673"/>
    <lineage>
        <taxon>Eukaryota</taxon>
        <taxon>Metazoa</taxon>
        <taxon>Chordata</taxon>
        <taxon>Craniata</taxon>
        <taxon>Vertebrata</taxon>
        <taxon>Euteleostomi</taxon>
        <taxon>Archelosauria</taxon>
        <taxon>Archosauria</taxon>
        <taxon>Dinosauria</taxon>
        <taxon>Saurischia</taxon>
        <taxon>Theropoda</taxon>
        <taxon>Coelurosauria</taxon>
        <taxon>Aves</taxon>
        <taxon>Neognathae</taxon>
        <taxon>Neoaves</taxon>
        <taxon>Telluraves</taxon>
        <taxon>Australaves</taxon>
        <taxon>Passeriformes</taxon>
        <taxon>Sylvioidea</taxon>
        <taxon>Hirundinidae</taxon>
        <taxon>Hirundo</taxon>
    </lineage>
</organism>
<dbReference type="Proteomes" id="UP000269221">
    <property type="component" value="Unassembled WGS sequence"/>
</dbReference>
<comment type="caution">
    <text evidence="2">The sequence shown here is derived from an EMBL/GenBank/DDBJ whole genome shotgun (WGS) entry which is preliminary data.</text>
</comment>
<keyword evidence="3" id="KW-1185">Reference proteome</keyword>
<name>A0A3M0JHV4_HIRRU</name>
<protein>
    <submittedName>
        <fullName evidence="2">Uncharacterized protein</fullName>
    </submittedName>
</protein>
<proteinExistence type="predicted"/>
<dbReference type="OrthoDB" id="9222567at2759"/>
<sequence length="180" mass="19876">MGWKMDFTGKGKTTEGKGLTGYPLAKRFSLAIPSMLLPSKPLPPIRQGSPSTKPSKVCSGKQENVENGSGCEDETRKKQELISEGKGHEAKIQQQKQREGLRTCSHGMGDLKQLLIEDQMKAEDVSASHRGLTGYPLAKRFSLHTSHVPLHTNPLPTIQKRSHSSELRKKLQPLRTVIGE</sequence>
<evidence type="ECO:0000256" key="1">
    <source>
        <dbReference type="SAM" id="MobiDB-lite"/>
    </source>
</evidence>
<evidence type="ECO:0000313" key="2">
    <source>
        <dbReference type="EMBL" id="RMC00738.1"/>
    </source>
</evidence>
<dbReference type="EMBL" id="QRBI01000142">
    <property type="protein sequence ID" value="RMC00738.1"/>
    <property type="molecule type" value="Genomic_DNA"/>
</dbReference>
<dbReference type="AlphaFoldDB" id="A0A3M0JHV4"/>
<gene>
    <name evidence="2" type="ORF">DUI87_22421</name>
</gene>
<accession>A0A3M0JHV4</accession>
<feature type="region of interest" description="Disordered" evidence="1">
    <location>
        <begin position="1"/>
        <end position="20"/>
    </location>
</feature>
<feature type="region of interest" description="Disordered" evidence="1">
    <location>
        <begin position="36"/>
        <end position="102"/>
    </location>
</feature>
<feature type="compositionally biased region" description="Basic and acidic residues" evidence="1">
    <location>
        <begin position="73"/>
        <end position="101"/>
    </location>
</feature>
<reference evidence="2 3" key="1">
    <citation type="submission" date="2018-07" db="EMBL/GenBank/DDBJ databases">
        <title>A high quality draft genome assembly of the barn swallow (H. rustica rustica).</title>
        <authorList>
            <person name="Formenti G."/>
            <person name="Chiara M."/>
            <person name="Poveda L."/>
            <person name="Francoijs K.-J."/>
            <person name="Bonisoli-Alquati A."/>
            <person name="Canova L."/>
            <person name="Gianfranceschi L."/>
            <person name="Horner D.S."/>
            <person name="Saino N."/>
        </authorList>
    </citation>
    <scope>NUCLEOTIDE SEQUENCE [LARGE SCALE GENOMIC DNA]</scope>
    <source>
        <strain evidence="2">Chelidonia</strain>
        <tissue evidence="2">Blood</tissue>
    </source>
</reference>